<dbReference type="Gene3D" id="3.40.50.2300">
    <property type="match status" value="2"/>
</dbReference>
<dbReference type="SUPFAM" id="SSF47413">
    <property type="entry name" value="lambda repressor-like DNA-binding domains"/>
    <property type="match status" value="1"/>
</dbReference>
<dbReference type="InterPro" id="IPR010982">
    <property type="entry name" value="Lambda_DNA-bd_dom_sf"/>
</dbReference>
<dbReference type="CDD" id="cd01392">
    <property type="entry name" value="HTH_LacI"/>
    <property type="match status" value="1"/>
</dbReference>
<protein>
    <submittedName>
        <fullName evidence="5">LacI family DNA-binding transcriptional regulator</fullName>
    </submittedName>
</protein>
<dbReference type="SMART" id="SM00354">
    <property type="entry name" value="HTH_LACI"/>
    <property type="match status" value="1"/>
</dbReference>
<comment type="caution">
    <text evidence="5">The sequence shown here is derived from an EMBL/GenBank/DDBJ whole genome shotgun (WGS) entry which is preliminary data.</text>
</comment>
<dbReference type="InterPro" id="IPR046335">
    <property type="entry name" value="LacI/GalR-like_sensor"/>
</dbReference>
<evidence type="ECO:0000256" key="2">
    <source>
        <dbReference type="ARBA" id="ARBA00023125"/>
    </source>
</evidence>
<proteinExistence type="predicted"/>
<reference evidence="6" key="1">
    <citation type="journal article" date="2019" name="Int. J. Syst. Evol. Microbiol.">
        <title>The Global Catalogue of Microorganisms (GCM) 10K type strain sequencing project: providing services to taxonomists for standard genome sequencing and annotation.</title>
        <authorList>
            <consortium name="The Broad Institute Genomics Platform"/>
            <consortium name="The Broad Institute Genome Sequencing Center for Infectious Disease"/>
            <person name="Wu L."/>
            <person name="Ma J."/>
        </authorList>
    </citation>
    <scope>NUCLEOTIDE SEQUENCE [LARGE SCALE GENOMIC DNA]</scope>
    <source>
        <strain evidence="6">CCM 8947</strain>
    </source>
</reference>
<dbReference type="Pfam" id="PF13377">
    <property type="entry name" value="Peripla_BP_3"/>
    <property type="match status" value="1"/>
</dbReference>
<dbReference type="Pfam" id="PF00356">
    <property type="entry name" value="LacI"/>
    <property type="match status" value="1"/>
</dbReference>
<sequence>MAVKIYDVAKAAGVTSSTVSRVFNGYPDISEHTRKKVYEVAAKLGYTPNIAARTLSSKSLKTVALILNDLVASRFDGVSMQTILGVYNYCETHAMQFVLYPTTTKLQHEKTFDQFCMERNVAGAVVQGLHIDDPYIKQISESQTPVVMIDLEIPGANTVSISVDNVAAEKEATQAILRHGKSHPVMMNGIPSAQVSNLREKGFREAMHDAGLTLSDDAIMYADFDIDKAEAAMQKALASGREIDAVICASDAMAMGVMTALKAAHCRVPEDCEVVGFDNIAITEYSQPTISTIDQHMEKIGGMAAQLVDKLLNGKVAPNMHHIFSPHKFIQRESTGVFPDK</sequence>
<evidence type="ECO:0000313" key="6">
    <source>
        <dbReference type="Proteomes" id="UP001597192"/>
    </source>
</evidence>
<dbReference type="Gene3D" id="1.10.260.40">
    <property type="entry name" value="lambda repressor-like DNA-binding domains"/>
    <property type="match status" value="1"/>
</dbReference>
<dbReference type="EMBL" id="JBHTOG010000066">
    <property type="protein sequence ID" value="MFD1433321.1"/>
    <property type="molecule type" value="Genomic_DNA"/>
</dbReference>
<dbReference type="SUPFAM" id="SSF53822">
    <property type="entry name" value="Periplasmic binding protein-like I"/>
    <property type="match status" value="1"/>
</dbReference>
<dbReference type="Proteomes" id="UP001597192">
    <property type="component" value="Unassembled WGS sequence"/>
</dbReference>
<evidence type="ECO:0000259" key="4">
    <source>
        <dbReference type="PROSITE" id="PS50932"/>
    </source>
</evidence>
<dbReference type="CDD" id="cd06267">
    <property type="entry name" value="PBP1_LacI_sugar_binding-like"/>
    <property type="match status" value="1"/>
</dbReference>
<keyword evidence="1" id="KW-0805">Transcription regulation</keyword>
<dbReference type="InterPro" id="IPR000843">
    <property type="entry name" value="HTH_LacI"/>
</dbReference>
<feature type="domain" description="HTH lacI-type" evidence="4">
    <location>
        <begin position="3"/>
        <end position="57"/>
    </location>
</feature>
<dbReference type="GO" id="GO:0003677">
    <property type="term" value="F:DNA binding"/>
    <property type="evidence" value="ECO:0007669"/>
    <property type="project" value="UniProtKB-KW"/>
</dbReference>
<accession>A0ABW4CUR4</accession>
<evidence type="ECO:0000256" key="3">
    <source>
        <dbReference type="ARBA" id="ARBA00023163"/>
    </source>
</evidence>
<organism evidence="5 6">
    <name type="scientific">Lacticaseibacillus yichunensis</name>
    <dbReference type="NCBI Taxonomy" id="2486015"/>
    <lineage>
        <taxon>Bacteria</taxon>
        <taxon>Bacillati</taxon>
        <taxon>Bacillota</taxon>
        <taxon>Bacilli</taxon>
        <taxon>Lactobacillales</taxon>
        <taxon>Lactobacillaceae</taxon>
        <taxon>Lacticaseibacillus</taxon>
    </lineage>
</organism>
<dbReference type="PANTHER" id="PTHR30146:SF109">
    <property type="entry name" value="HTH-TYPE TRANSCRIPTIONAL REGULATOR GALS"/>
    <property type="match status" value="1"/>
</dbReference>
<evidence type="ECO:0000256" key="1">
    <source>
        <dbReference type="ARBA" id="ARBA00023015"/>
    </source>
</evidence>
<evidence type="ECO:0000313" key="5">
    <source>
        <dbReference type="EMBL" id="MFD1433321.1"/>
    </source>
</evidence>
<dbReference type="PROSITE" id="PS50932">
    <property type="entry name" value="HTH_LACI_2"/>
    <property type="match status" value="1"/>
</dbReference>
<dbReference type="RefSeq" id="WP_125697426.1">
    <property type="nucleotide sequence ID" value="NZ_JBHTOG010000066.1"/>
</dbReference>
<keyword evidence="6" id="KW-1185">Reference proteome</keyword>
<name>A0ABW4CUR4_9LACO</name>
<keyword evidence="3" id="KW-0804">Transcription</keyword>
<gene>
    <name evidence="5" type="ORF">ACFQ47_11650</name>
</gene>
<dbReference type="InterPro" id="IPR028082">
    <property type="entry name" value="Peripla_BP_I"/>
</dbReference>
<keyword evidence="2 5" id="KW-0238">DNA-binding</keyword>
<dbReference type="PANTHER" id="PTHR30146">
    <property type="entry name" value="LACI-RELATED TRANSCRIPTIONAL REPRESSOR"/>
    <property type="match status" value="1"/>
</dbReference>